<proteinExistence type="predicted"/>
<keyword evidence="7 12" id="KW-0547">Nucleotide-binding</keyword>
<dbReference type="PROSITE" id="PS00108">
    <property type="entry name" value="PROTEIN_KINASE_ST"/>
    <property type="match status" value="1"/>
</dbReference>
<dbReference type="SMART" id="SM00220">
    <property type="entry name" value="S_TKc"/>
    <property type="match status" value="1"/>
</dbReference>
<name>A0A7I7XB89_9MYCO</name>
<evidence type="ECO:0000256" key="6">
    <source>
        <dbReference type="ARBA" id="ARBA00022692"/>
    </source>
</evidence>
<keyword evidence="11 14" id="KW-0472">Membrane</keyword>
<evidence type="ECO:0000256" key="13">
    <source>
        <dbReference type="SAM" id="MobiDB-lite"/>
    </source>
</evidence>
<dbReference type="PROSITE" id="PS50011">
    <property type="entry name" value="PROTEIN_KINASE_DOM"/>
    <property type="match status" value="1"/>
</dbReference>
<dbReference type="InterPro" id="IPR008271">
    <property type="entry name" value="Ser/Thr_kinase_AS"/>
</dbReference>
<protein>
    <recommendedName>
        <fullName evidence="2">non-specific serine/threonine protein kinase</fullName>
        <ecNumber evidence="2">2.7.11.1</ecNumber>
    </recommendedName>
</protein>
<feature type="domain" description="Protein kinase" evidence="15">
    <location>
        <begin position="17"/>
        <end position="274"/>
    </location>
</feature>
<dbReference type="GO" id="GO:0080090">
    <property type="term" value="P:regulation of primary metabolic process"/>
    <property type="evidence" value="ECO:0007669"/>
    <property type="project" value="UniProtKB-ARBA"/>
</dbReference>
<evidence type="ECO:0000256" key="10">
    <source>
        <dbReference type="ARBA" id="ARBA00022989"/>
    </source>
</evidence>
<dbReference type="EC" id="2.7.11.1" evidence="2"/>
<feature type="region of interest" description="Disordered" evidence="13">
    <location>
        <begin position="348"/>
        <end position="378"/>
    </location>
</feature>
<dbReference type="PANTHER" id="PTHR43289">
    <property type="entry name" value="MITOGEN-ACTIVATED PROTEIN KINASE KINASE KINASE 20-RELATED"/>
    <property type="match status" value="1"/>
</dbReference>
<keyword evidence="17" id="KW-1185">Reference proteome</keyword>
<reference evidence="16 17" key="1">
    <citation type="journal article" date="2019" name="Emerg. Microbes Infect.">
        <title>Comprehensive subspecies identification of 175 nontuberculous mycobacteria species based on 7547 genomic profiles.</title>
        <authorList>
            <person name="Matsumoto Y."/>
            <person name="Kinjo T."/>
            <person name="Motooka D."/>
            <person name="Nabeya D."/>
            <person name="Jung N."/>
            <person name="Uechi K."/>
            <person name="Horii T."/>
            <person name="Iida T."/>
            <person name="Fujita J."/>
            <person name="Nakamura S."/>
        </authorList>
    </citation>
    <scope>NUCLEOTIDE SEQUENCE [LARGE SCALE GENOMIC DNA]</scope>
    <source>
        <strain evidence="16 17">JCM 13574</strain>
    </source>
</reference>
<evidence type="ECO:0000256" key="2">
    <source>
        <dbReference type="ARBA" id="ARBA00012513"/>
    </source>
</evidence>
<accession>A0A7I7XB89</accession>
<dbReference type="Gene3D" id="1.10.510.10">
    <property type="entry name" value="Transferase(Phosphotransferase) domain 1"/>
    <property type="match status" value="1"/>
</dbReference>
<dbReference type="PROSITE" id="PS00107">
    <property type="entry name" value="PROTEIN_KINASE_ATP"/>
    <property type="match status" value="1"/>
</dbReference>
<evidence type="ECO:0000256" key="4">
    <source>
        <dbReference type="ARBA" id="ARBA00022527"/>
    </source>
</evidence>
<evidence type="ECO:0000256" key="11">
    <source>
        <dbReference type="ARBA" id="ARBA00023136"/>
    </source>
</evidence>
<gene>
    <name evidence="16" type="ORF">MMAD_09770</name>
</gene>
<evidence type="ECO:0000256" key="8">
    <source>
        <dbReference type="ARBA" id="ARBA00022777"/>
    </source>
</evidence>
<dbReference type="Pfam" id="PF00069">
    <property type="entry name" value="Pkinase"/>
    <property type="match status" value="1"/>
</dbReference>
<dbReference type="InterPro" id="IPR011009">
    <property type="entry name" value="Kinase-like_dom_sf"/>
</dbReference>
<evidence type="ECO:0000256" key="3">
    <source>
        <dbReference type="ARBA" id="ARBA00022475"/>
    </source>
</evidence>
<evidence type="ECO:0000313" key="16">
    <source>
        <dbReference type="EMBL" id="BBZ26682.1"/>
    </source>
</evidence>
<feature type="compositionally biased region" description="Low complexity" evidence="13">
    <location>
        <begin position="362"/>
        <end position="378"/>
    </location>
</feature>
<evidence type="ECO:0000256" key="7">
    <source>
        <dbReference type="ARBA" id="ARBA00022741"/>
    </source>
</evidence>
<dbReference type="SUPFAM" id="SSF56112">
    <property type="entry name" value="Protein kinase-like (PK-like)"/>
    <property type="match status" value="1"/>
</dbReference>
<dbReference type="FunFam" id="3.30.200.20:FF:000348">
    <property type="entry name" value="Serine/threonine protein kinase"/>
    <property type="match status" value="1"/>
</dbReference>
<dbReference type="CDD" id="cd14014">
    <property type="entry name" value="STKc_PknB_like"/>
    <property type="match status" value="1"/>
</dbReference>
<dbReference type="GO" id="GO:0004674">
    <property type="term" value="F:protein serine/threonine kinase activity"/>
    <property type="evidence" value="ECO:0007669"/>
    <property type="project" value="UniProtKB-KW"/>
</dbReference>
<keyword evidence="8 16" id="KW-0418">Kinase</keyword>
<feature type="transmembrane region" description="Helical" evidence="14">
    <location>
        <begin position="321"/>
        <end position="342"/>
    </location>
</feature>
<dbReference type="RefSeq" id="WP_163733294.1">
    <property type="nucleotide sequence ID" value="NZ_AP022610.1"/>
</dbReference>
<dbReference type="KEGG" id="mmag:MMAD_09770"/>
<evidence type="ECO:0000256" key="5">
    <source>
        <dbReference type="ARBA" id="ARBA00022679"/>
    </source>
</evidence>
<organism evidence="16 17">
    <name type="scientific">Mycolicibacterium madagascariense</name>
    <dbReference type="NCBI Taxonomy" id="212765"/>
    <lineage>
        <taxon>Bacteria</taxon>
        <taxon>Bacillati</taxon>
        <taxon>Actinomycetota</taxon>
        <taxon>Actinomycetes</taxon>
        <taxon>Mycobacteriales</taxon>
        <taxon>Mycobacteriaceae</taxon>
        <taxon>Mycolicibacterium</taxon>
    </lineage>
</organism>
<evidence type="ECO:0000256" key="14">
    <source>
        <dbReference type="SAM" id="Phobius"/>
    </source>
</evidence>
<keyword evidence="9 12" id="KW-0067">ATP-binding</keyword>
<dbReference type="EMBL" id="AP022610">
    <property type="protein sequence ID" value="BBZ26682.1"/>
    <property type="molecule type" value="Genomic_DNA"/>
</dbReference>
<dbReference type="InterPro" id="IPR017441">
    <property type="entry name" value="Protein_kinase_ATP_BS"/>
</dbReference>
<keyword evidence="6 14" id="KW-0812">Transmembrane</keyword>
<keyword evidence="10 14" id="KW-1133">Transmembrane helix</keyword>
<sequence length="485" mass="50214">MGSRGAGSRLGTQFGPYELQELIGLGGMGEVYRAYDTVRGRTVALKLLRADMAADPSFQERFRRESRITARLQEPHVIPVHDFGEIDGVLFIDMRLVEGGSVKGELRAHGVLPPARAVWIVSQVASALDAAHANGLVHRDIKPENVLLTSDDFAYLVDFGIAHGGGEASVTKTGLVMGSCAYMATERLSGKPGGPASDVYSLTCLLYECLTGRAPFEAADLRAVMSAHVFAPPPRPSVARPGLNPAFDAVIATGMAKDPADRYASAGELARAAAAAASARPVAVGQPPMRTRQFDAPPPPYAPVPPVAPVARSRFSGTQKALLAGTVAMFALAAGLAAAIVFTGGSTPSSPKTPLAAPPPSTASASTTTSSPSSAPLAGLSDVDAQGFVDHAARCDAGDSLQSAIRTASSLAVICRTSSGDFYYHGERLSDGANVKIANAVPTGDGFDAVNPADGARYQVRPDELTIISNGHVDSAEPALEWGSA</sequence>
<evidence type="ECO:0000256" key="1">
    <source>
        <dbReference type="ARBA" id="ARBA00004162"/>
    </source>
</evidence>
<dbReference type="InterPro" id="IPR000719">
    <property type="entry name" value="Prot_kinase_dom"/>
</dbReference>
<evidence type="ECO:0000259" key="15">
    <source>
        <dbReference type="PROSITE" id="PS50011"/>
    </source>
</evidence>
<dbReference type="GO" id="GO:0005886">
    <property type="term" value="C:plasma membrane"/>
    <property type="evidence" value="ECO:0007669"/>
    <property type="project" value="UniProtKB-SubCell"/>
</dbReference>
<keyword evidence="3" id="KW-1003">Cell membrane</keyword>
<dbReference type="AlphaFoldDB" id="A0A7I7XB89"/>
<comment type="subcellular location">
    <subcellularLocation>
        <location evidence="1">Cell membrane</location>
        <topology evidence="1">Single-pass membrane protein</topology>
    </subcellularLocation>
</comment>
<dbReference type="FunFam" id="1.10.510.10:FF:000021">
    <property type="entry name" value="Serine/threonine protein kinase"/>
    <property type="match status" value="1"/>
</dbReference>
<dbReference type="GO" id="GO:0005524">
    <property type="term" value="F:ATP binding"/>
    <property type="evidence" value="ECO:0007669"/>
    <property type="project" value="UniProtKB-UniRule"/>
</dbReference>
<dbReference type="Gene3D" id="3.30.200.20">
    <property type="entry name" value="Phosphorylase Kinase, domain 1"/>
    <property type="match status" value="1"/>
</dbReference>
<evidence type="ECO:0000256" key="12">
    <source>
        <dbReference type="PROSITE-ProRule" id="PRU10141"/>
    </source>
</evidence>
<keyword evidence="4" id="KW-0723">Serine/threonine-protein kinase</keyword>
<dbReference type="PANTHER" id="PTHR43289:SF6">
    <property type="entry name" value="SERINE_THREONINE-PROTEIN KINASE NEKL-3"/>
    <property type="match status" value="1"/>
</dbReference>
<evidence type="ECO:0000313" key="17">
    <source>
        <dbReference type="Proteomes" id="UP000466517"/>
    </source>
</evidence>
<dbReference type="Proteomes" id="UP000466517">
    <property type="component" value="Chromosome"/>
</dbReference>
<keyword evidence="5" id="KW-0808">Transferase</keyword>
<evidence type="ECO:0000256" key="9">
    <source>
        <dbReference type="ARBA" id="ARBA00022840"/>
    </source>
</evidence>
<feature type="binding site" evidence="12">
    <location>
        <position position="46"/>
    </location>
    <ligand>
        <name>ATP</name>
        <dbReference type="ChEBI" id="CHEBI:30616"/>
    </ligand>
</feature>